<evidence type="ECO:0000256" key="2">
    <source>
        <dbReference type="ARBA" id="ARBA00011881"/>
    </source>
</evidence>
<comment type="similarity">
    <text evidence="1 6">Belongs to the glutaminase family.</text>
</comment>
<evidence type="ECO:0000313" key="8">
    <source>
        <dbReference type="Proteomes" id="UP001056500"/>
    </source>
</evidence>
<sequence>MDLTDHSGLQQLLEDMIRDTAGEAEKGEVASYIPELARQEKHMLGISVCLVDGTLLSAGDANHSFTLQSISKIFSLMVALCEHGPDYVFQRVGKEPTGDPFNSIIKLETIKPHKPLNPMINAGAIAVAGMIPGASVEERLDKILQLLRKMSGNPDLRVNEKVYQSEKQTADRNRALAYFLKDSGILQGDVEETLDLYFRHCSIDMTTVEVARLAAVLAADGYDARSREQLFPREVARICKTFMITCGMYNASGEFAIDVGIPAKSGVAGGIMAAVPQRMGIGVFGPALDDKGNSVAGVKVLEKLSDRLDLSVF</sequence>
<evidence type="ECO:0000256" key="4">
    <source>
        <dbReference type="ARBA" id="ARBA00022801"/>
    </source>
</evidence>
<feature type="binding site" evidence="6">
    <location>
        <position position="166"/>
    </location>
    <ligand>
        <name>substrate</name>
    </ligand>
</feature>
<dbReference type="Proteomes" id="UP001056500">
    <property type="component" value="Chromosome"/>
</dbReference>
<evidence type="ECO:0000313" key="7">
    <source>
        <dbReference type="EMBL" id="USG63707.1"/>
    </source>
</evidence>
<keyword evidence="8" id="KW-1185">Reference proteome</keyword>
<dbReference type="NCBIfam" id="TIGR03814">
    <property type="entry name" value="Gln_ase"/>
    <property type="match status" value="1"/>
</dbReference>
<dbReference type="Pfam" id="PF04960">
    <property type="entry name" value="Glutaminase"/>
    <property type="match status" value="1"/>
</dbReference>
<comment type="catalytic activity">
    <reaction evidence="5 6">
        <text>L-glutamine + H2O = L-glutamate + NH4(+)</text>
        <dbReference type="Rhea" id="RHEA:15889"/>
        <dbReference type="ChEBI" id="CHEBI:15377"/>
        <dbReference type="ChEBI" id="CHEBI:28938"/>
        <dbReference type="ChEBI" id="CHEBI:29985"/>
        <dbReference type="ChEBI" id="CHEBI:58359"/>
        <dbReference type="EC" id="3.5.1.2"/>
    </reaction>
</comment>
<comment type="subunit">
    <text evidence="2 6">Homotetramer.</text>
</comment>
<evidence type="ECO:0000256" key="3">
    <source>
        <dbReference type="ARBA" id="ARBA00012918"/>
    </source>
</evidence>
<accession>A0ABY4WCQ7</accession>
<keyword evidence="6" id="KW-0007">Acetylation</keyword>
<keyword evidence="4 6" id="KW-0378">Hydrolase</keyword>
<gene>
    <name evidence="6 7" type="primary">glsA</name>
    <name evidence="7" type="ORF">NDK47_16155</name>
</gene>
<dbReference type="InterPro" id="IPR015868">
    <property type="entry name" value="Glutaminase"/>
</dbReference>
<evidence type="ECO:0000256" key="6">
    <source>
        <dbReference type="HAMAP-Rule" id="MF_00313"/>
    </source>
</evidence>
<dbReference type="EC" id="3.5.1.2" evidence="3 6"/>
<feature type="binding site" evidence="6">
    <location>
        <position position="121"/>
    </location>
    <ligand>
        <name>substrate</name>
    </ligand>
</feature>
<feature type="binding site" evidence="6">
    <location>
        <position position="197"/>
    </location>
    <ligand>
        <name>substrate</name>
    </ligand>
</feature>
<feature type="binding site" evidence="6">
    <location>
        <position position="267"/>
    </location>
    <ligand>
        <name>substrate</name>
    </ligand>
</feature>
<dbReference type="SUPFAM" id="SSF56601">
    <property type="entry name" value="beta-lactamase/transpeptidase-like"/>
    <property type="match status" value="1"/>
</dbReference>
<dbReference type="InterPro" id="IPR012338">
    <property type="entry name" value="Beta-lactam/transpept-like"/>
</dbReference>
<name>A0ABY4WCQ7_9BACL</name>
<proteinExistence type="inferred from homology"/>
<feature type="binding site" evidence="6">
    <location>
        <position position="249"/>
    </location>
    <ligand>
        <name>substrate</name>
    </ligand>
</feature>
<feature type="binding site" evidence="6">
    <location>
        <position position="69"/>
    </location>
    <ligand>
        <name>substrate</name>
    </ligand>
</feature>
<dbReference type="EMBL" id="CP098755">
    <property type="protein sequence ID" value="USG63707.1"/>
    <property type="molecule type" value="Genomic_DNA"/>
</dbReference>
<evidence type="ECO:0000256" key="1">
    <source>
        <dbReference type="ARBA" id="ARBA00011076"/>
    </source>
</evidence>
<feature type="binding site" evidence="6">
    <location>
        <position position="173"/>
    </location>
    <ligand>
        <name>substrate</name>
    </ligand>
</feature>
<dbReference type="PANTHER" id="PTHR12544:SF29">
    <property type="entry name" value="GLUTAMINASE"/>
    <property type="match status" value="1"/>
</dbReference>
<dbReference type="PANTHER" id="PTHR12544">
    <property type="entry name" value="GLUTAMINASE"/>
    <property type="match status" value="1"/>
</dbReference>
<protein>
    <recommendedName>
        <fullName evidence="3 6">Glutaminase</fullName>
        <ecNumber evidence="3 6">3.5.1.2</ecNumber>
    </recommendedName>
</protein>
<dbReference type="Gene3D" id="3.40.710.10">
    <property type="entry name" value="DD-peptidase/beta-lactamase superfamily"/>
    <property type="match status" value="1"/>
</dbReference>
<evidence type="ECO:0000256" key="5">
    <source>
        <dbReference type="ARBA" id="ARBA00049534"/>
    </source>
</evidence>
<dbReference type="GO" id="GO:0004359">
    <property type="term" value="F:glutaminase activity"/>
    <property type="evidence" value="ECO:0007669"/>
    <property type="project" value="UniProtKB-EC"/>
</dbReference>
<organism evidence="7 8">
    <name type="scientific">Brevibacillus ruminantium</name>
    <dbReference type="NCBI Taxonomy" id="2950604"/>
    <lineage>
        <taxon>Bacteria</taxon>
        <taxon>Bacillati</taxon>
        <taxon>Bacillota</taxon>
        <taxon>Bacilli</taxon>
        <taxon>Bacillales</taxon>
        <taxon>Paenibacillaceae</taxon>
        <taxon>Brevibacillus</taxon>
    </lineage>
</organism>
<dbReference type="HAMAP" id="MF_00313">
    <property type="entry name" value="Glutaminase"/>
    <property type="match status" value="1"/>
</dbReference>
<reference evidence="7" key="1">
    <citation type="submission" date="2022-06" db="EMBL/GenBank/DDBJ databases">
        <title>Genome sequencing of Brevibacillus sp. BB3-R1.</title>
        <authorList>
            <person name="Heo J."/>
            <person name="Lee D."/>
            <person name="Won M."/>
            <person name="Han B.-H."/>
            <person name="Hong S.-B."/>
            <person name="Kwon S.-W."/>
        </authorList>
    </citation>
    <scope>NUCLEOTIDE SEQUENCE</scope>
    <source>
        <strain evidence="7">BB3-R1</strain>
    </source>
</reference>